<protein>
    <recommendedName>
        <fullName evidence="5">Pentatricopeptide repeat-containing protein</fullName>
    </recommendedName>
</protein>
<organism evidence="3 4">
    <name type="scientific">Symbiodinium microadriaticum</name>
    <name type="common">Dinoflagellate</name>
    <name type="synonym">Zooxanthella microadriatica</name>
    <dbReference type="NCBI Taxonomy" id="2951"/>
    <lineage>
        <taxon>Eukaryota</taxon>
        <taxon>Sar</taxon>
        <taxon>Alveolata</taxon>
        <taxon>Dinophyceae</taxon>
        <taxon>Suessiales</taxon>
        <taxon>Symbiodiniaceae</taxon>
        <taxon>Symbiodinium</taxon>
    </lineage>
</organism>
<gene>
    <name evidence="3" type="ORF">AK812_SmicGene24247</name>
</gene>
<dbReference type="AlphaFoldDB" id="A0A1Q9DF25"/>
<evidence type="ECO:0000313" key="4">
    <source>
        <dbReference type="Proteomes" id="UP000186817"/>
    </source>
</evidence>
<name>A0A1Q9DF25_SYMMI</name>
<feature type="repeat" description="PPR" evidence="1">
    <location>
        <begin position="241"/>
        <end position="275"/>
    </location>
</feature>
<dbReference type="OrthoDB" id="185373at2759"/>
<dbReference type="NCBIfam" id="TIGR00756">
    <property type="entry name" value="PPR"/>
    <property type="match status" value="1"/>
</dbReference>
<accession>A0A1Q9DF25</accession>
<reference evidence="3 4" key="1">
    <citation type="submission" date="2016-02" db="EMBL/GenBank/DDBJ databases">
        <title>Genome analysis of coral dinoflagellate symbionts highlights evolutionary adaptations to a symbiotic lifestyle.</title>
        <authorList>
            <person name="Aranda M."/>
            <person name="Li Y."/>
            <person name="Liew Y.J."/>
            <person name="Baumgarten S."/>
            <person name="Simakov O."/>
            <person name="Wilson M."/>
            <person name="Piel J."/>
            <person name="Ashoor H."/>
            <person name="Bougouffa S."/>
            <person name="Bajic V.B."/>
            <person name="Ryu T."/>
            <person name="Ravasi T."/>
            <person name="Bayer T."/>
            <person name="Micklem G."/>
            <person name="Kim H."/>
            <person name="Bhak J."/>
            <person name="Lajeunesse T.C."/>
            <person name="Voolstra C.R."/>
        </authorList>
    </citation>
    <scope>NUCLEOTIDE SEQUENCE [LARGE SCALE GENOMIC DNA]</scope>
    <source>
        <strain evidence="3 4">CCMP2467</strain>
    </source>
</reference>
<comment type="caution">
    <text evidence="3">The sequence shown here is derived from an EMBL/GenBank/DDBJ whole genome shotgun (WGS) entry which is preliminary data.</text>
</comment>
<evidence type="ECO:0000256" key="2">
    <source>
        <dbReference type="SAM" id="MobiDB-lite"/>
    </source>
</evidence>
<proteinExistence type="predicted"/>
<dbReference type="InterPro" id="IPR002885">
    <property type="entry name" value="PPR_rpt"/>
</dbReference>
<sequence>MIRMVSGLNLSLAKQLSLKALRIEARLADNVNSQILRITPDLFCANSFLGLARFFNFGKIPPTTASPPRQIETTRAGLTAEMESRLAQIQAAIRRGEALIDMSDWPCPLPYVNAERASREPDNEEEQLLEKLFVRPEDLEEAYDASPEDPPAPAGQEQEDPHTVRIRSKTIESGAEPDIGAPVMHISYQKVRRLQRMFGVSFGACDEVERFCPDGALAWEILQEIVALGSARREESGERPSVEAYDIVIEAFARHGATDDALAVFKAVKEAGLEPTDQSYDWLATPASRSASPSGEYRFVEMLFAAKASTKADGQIGSRALKLLLDAYANGLPRQASKDPPSAKDARFLSSTLLPFLFLAQSAFRGAMVGAPCGP</sequence>
<evidence type="ECO:0000256" key="1">
    <source>
        <dbReference type="PROSITE-ProRule" id="PRU00708"/>
    </source>
</evidence>
<dbReference type="InterPro" id="IPR011990">
    <property type="entry name" value="TPR-like_helical_dom_sf"/>
</dbReference>
<dbReference type="Proteomes" id="UP000186817">
    <property type="component" value="Unassembled WGS sequence"/>
</dbReference>
<keyword evidence="4" id="KW-1185">Reference proteome</keyword>
<dbReference type="PROSITE" id="PS51375">
    <property type="entry name" value="PPR"/>
    <property type="match status" value="1"/>
</dbReference>
<evidence type="ECO:0000313" key="3">
    <source>
        <dbReference type="EMBL" id="OLP93804.1"/>
    </source>
</evidence>
<evidence type="ECO:0008006" key="5">
    <source>
        <dbReference type="Google" id="ProtNLM"/>
    </source>
</evidence>
<dbReference type="EMBL" id="LSRX01000568">
    <property type="protein sequence ID" value="OLP93804.1"/>
    <property type="molecule type" value="Genomic_DNA"/>
</dbReference>
<feature type="region of interest" description="Disordered" evidence="2">
    <location>
        <begin position="140"/>
        <end position="163"/>
    </location>
</feature>
<dbReference type="Gene3D" id="1.25.40.10">
    <property type="entry name" value="Tetratricopeptide repeat domain"/>
    <property type="match status" value="1"/>
</dbReference>